<dbReference type="PANTHER" id="PTHR43214">
    <property type="entry name" value="TWO-COMPONENT RESPONSE REGULATOR"/>
    <property type="match status" value="1"/>
</dbReference>
<dbReference type="PROSITE" id="PS50110">
    <property type="entry name" value="RESPONSE_REGULATORY"/>
    <property type="match status" value="1"/>
</dbReference>
<keyword evidence="1 3" id="KW-0597">Phosphoprotein</keyword>
<evidence type="ECO:0000259" key="5">
    <source>
        <dbReference type="PROSITE" id="PS50110"/>
    </source>
</evidence>
<dbReference type="InterPro" id="IPR058245">
    <property type="entry name" value="NreC/VraR/RcsB-like_REC"/>
</dbReference>
<dbReference type="EMBL" id="SNYC01000005">
    <property type="protein sequence ID" value="TDQ08417.1"/>
    <property type="molecule type" value="Genomic_DNA"/>
</dbReference>
<dbReference type="InterPro" id="IPR000792">
    <property type="entry name" value="Tscrpt_reg_LuxR_C"/>
</dbReference>
<dbReference type="GO" id="GO:0000160">
    <property type="term" value="P:phosphorelay signal transduction system"/>
    <property type="evidence" value="ECO:0007669"/>
    <property type="project" value="InterPro"/>
</dbReference>
<accession>A0A4R6SSY5</accession>
<keyword evidence="7" id="KW-1185">Reference proteome</keyword>
<evidence type="ECO:0000313" key="6">
    <source>
        <dbReference type="EMBL" id="TDQ08417.1"/>
    </source>
</evidence>
<organism evidence="6 7">
    <name type="scientific">Pedobacter metabolipauper</name>
    <dbReference type="NCBI Taxonomy" id="425513"/>
    <lineage>
        <taxon>Bacteria</taxon>
        <taxon>Pseudomonadati</taxon>
        <taxon>Bacteroidota</taxon>
        <taxon>Sphingobacteriia</taxon>
        <taxon>Sphingobacteriales</taxon>
        <taxon>Sphingobacteriaceae</taxon>
        <taxon>Pedobacter</taxon>
    </lineage>
</organism>
<dbReference type="RefSeq" id="WP_133576787.1">
    <property type="nucleotide sequence ID" value="NZ_SNYC01000005.1"/>
</dbReference>
<evidence type="ECO:0000256" key="3">
    <source>
        <dbReference type="PROSITE-ProRule" id="PRU00169"/>
    </source>
</evidence>
<dbReference type="InterPro" id="IPR001789">
    <property type="entry name" value="Sig_transdc_resp-reg_receiver"/>
</dbReference>
<dbReference type="PRINTS" id="PR00038">
    <property type="entry name" value="HTHLUXR"/>
</dbReference>
<feature type="domain" description="Response regulatory" evidence="5">
    <location>
        <begin position="6"/>
        <end position="126"/>
    </location>
</feature>
<comment type="caution">
    <text evidence="6">The sequence shown here is derived from an EMBL/GenBank/DDBJ whole genome shotgun (WGS) entry which is preliminary data.</text>
</comment>
<evidence type="ECO:0000256" key="1">
    <source>
        <dbReference type="ARBA" id="ARBA00022553"/>
    </source>
</evidence>
<dbReference type="InterPro" id="IPR039420">
    <property type="entry name" value="WalR-like"/>
</dbReference>
<dbReference type="Pfam" id="PF00072">
    <property type="entry name" value="Response_reg"/>
    <property type="match status" value="1"/>
</dbReference>
<dbReference type="CDD" id="cd17535">
    <property type="entry name" value="REC_NarL-like"/>
    <property type="match status" value="1"/>
</dbReference>
<dbReference type="PANTHER" id="PTHR43214:SF43">
    <property type="entry name" value="TWO-COMPONENT RESPONSE REGULATOR"/>
    <property type="match status" value="1"/>
</dbReference>
<dbReference type="SUPFAM" id="SSF46894">
    <property type="entry name" value="C-terminal effector domain of the bipartite response regulators"/>
    <property type="match status" value="1"/>
</dbReference>
<dbReference type="InterPro" id="IPR016032">
    <property type="entry name" value="Sig_transdc_resp-reg_C-effctor"/>
</dbReference>
<dbReference type="OrthoDB" id="9797341at2"/>
<dbReference type="InterPro" id="IPR011006">
    <property type="entry name" value="CheY-like_superfamily"/>
</dbReference>
<keyword evidence="2" id="KW-0238">DNA-binding</keyword>
<evidence type="ECO:0000259" key="4">
    <source>
        <dbReference type="PROSITE" id="PS50043"/>
    </source>
</evidence>
<dbReference type="AlphaFoldDB" id="A0A4R6SSY5"/>
<dbReference type="Proteomes" id="UP000295620">
    <property type="component" value="Unassembled WGS sequence"/>
</dbReference>
<dbReference type="Pfam" id="PF00196">
    <property type="entry name" value="GerE"/>
    <property type="match status" value="1"/>
</dbReference>
<dbReference type="SMART" id="SM00448">
    <property type="entry name" value="REC"/>
    <property type="match status" value="1"/>
</dbReference>
<dbReference type="CDD" id="cd06170">
    <property type="entry name" value="LuxR_C_like"/>
    <property type="match status" value="1"/>
</dbReference>
<proteinExistence type="predicted"/>
<dbReference type="GO" id="GO:0003677">
    <property type="term" value="F:DNA binding"/>
    <property type="evidence" value="ECO:0007669"/>
    <property type="project" value="UniProtKB-KW"/>
</dbReference>
<feature type="domain" description="HTH luxR-type" evidence="4">
    <location>
        <begin position="152"/>
        <end position="217"/>
    </location>
</feature>
<dbReference type="SUPFAM" id="SSF52172">
    <property type="entry name" value="CheY-like"/>
    <property type="match status" value="1"/>
</dbReference>
<protein>
    <submittedName>
        <fullName evidence="6">LuxR family two component transcriptional regulator</fullName>
    </submittedName>
</protein>
<name>A0A4R6SSY5_9SPHI</name>
<dbReference type="Gene3D" id="3.40.50.2300">
    <property type="match status" value="1"/>
</dbReference>
<evidence type="ECO:0000313" key="7">
    <source>
        <dbReference type="Proteomes" id="UP000295620"/>
    </source>
</evidence>
<dbReference type="GO" id="GO:0006355">
    <property type="term" value="P:regulation of DNA-templated transcription"/>
    <property type="evidence" value="ECO:0007669"/>
    <property type="project" value="InterPro"/>
</dbReference>
<dbReference type="PROSITE" id="PS50043">
    <property type="entry name" value="HTH_LUXR_2"/>
    <property type="match status" value="1"/>
</dbReference>
<gene>
    <name evidence="6" type="ORF">ATK78_2930</name>
</gene>
<dbReference type="SMART" id="SM00421">
    <property type="entry name" value="HTH_LUXR"/>
    <property type="match status" value="1"/>
</dbReference>
<reference evidence="6 7" key="1">
    <citation type="submission" date="2019-03" db="EMBL/GenBank/DDBJ databases">
        <title>Genomic Encyclopedia of Archaeal and Bacterial Type Strains, Phase II (KMG-II): from individual species to whole genera.</title>
        <authorList>
            <person name="Goeker M."/>
        </authorList>
    </citation>
    <scope>NUCLEOTIDE SEQUENCE [LARGE SCALE GENOMIC DNA]</scope>
    <source>
        <strain evidence="6 7">DSM 19035</strain>
    </source>
</reference>
<evidence type="ECO:0000256" key="2">
    <source>
        <dbReference type="ARBA" id="ARBA00023125"/>
    </source>
</evidence>
<feature type="modified residue" description="4-aspartylphosphate" evidence="3">
    <location>
        <position position="61"/>
    </location>
</feature>
<sequence length="228" mass="25772">MNNQIKVALIDDESLFTEGLVLLFSTVKHITVVATAAHGIKFLDDLLNIPPVDFPEIILADIQMKPMDGFELVEILKKKYPGLKIIILSSHYKNNVFGHMIKLGVSAFLPKNANLKLLVEAIESVHKTGVFFSQKDHLMLVSYMKGKSKSHDLNAIRNLSEREIEVIKLICLEYTNDEIADKLFLSRRTVESHRQRILDKIGAKNTVGLVVYAIAHQIYIPPQHFDSV</sequence>